<reference evidence="3 4" key="1">
    <citation type="submission" date="2016-12" db="EMBL/GenBank/DDBJ databases">
        <authorList>
            <person name="Song W.-J."/>
            <person name="Kurnit D.M."/>
        </authorList>
    </citation>
    <scope>NUCLEOTIDE SEQUENCE [LARGE SCALE GENOMIC DNA]</scope>
    <source>
        <strain evidence="3 4">175</strain>
    </source>
</reference>
<keyword evidence="3" id="KW-0067">ATP-binding</keyword>
<dbReference type="PANTHER" id="PTHR47396">
    <property type="entry name" value="TYPE I RESTRICTION ENZYME ECOKI R PROTEIN"/>
    <property type="match status" value="1"/>
</dbReference>
<dbReference type="PANTHER" id="PTHR47396:SF1">
    <property type="entry name" value="ATP-DEPENDENT HELICASE IRC3-RELATED"/>
    <property type="match status" value="1"/>
</dbReference>
<keyword evidence="3" id="KW-0347">Helicase</keyword>
<dbReference type="SUPFAM" id="SSF52540">
    <property type="entry name" value="P-loop containing nucleoside triphosphate hydrolases"/>
    <property type="match status" value="1"/>
</dbReference>
<dbReference type="InterPro" id="IPR027417">
    <property type="entry name" value="P-loop_NTPase"/>
</dbReference>
<dbReference type="InterPro" id="IPR014001">
    <property type="entry name" value="Helicase_ATP-bd"/>
</dbReference>
<dbReference type="STRING" id="1760988.SAMN02949497_1267"/>
<dbReference type="GO" id="GO:0016787">
    <property type="term" value="F:hydrolase activity"/>
    <property type="evidence" value="ECO:0007669"/>
    <property type="project" value="InterPro"/>
</dbReference>
<dbReference type="EMBL" id="FXAM01000001">
    <property type="protein sequence ID" value="SMF93971.1"/>
    <property type="molecule type" value="Genomic_DNA"/>
</dbReference>
<dbReference type="GO" id="GO:0005524">
    <property type="term" value="F:ATP binding"/>
    <property type="evidence" value="ECO:0007669"/>
    <property type="project" value="InterPro"/>
</dbReference>
<dbReference type="GO" id="GO:0004386">
    <property type="term" value="F:helicase activity"/>
    <property type="evidence" value="ECO:0007669"/>
    <property type="project" value="UniProtKB-KW"/>
</dbReference>
<dbReference type="InterPro" id="IPR006935">
    <property type="entry name" value="Helicase/UvrB_N"/>
</dbReference>
<evidence type="ECO:0000259" key="1">
    <source>
        <dbReference type="PROSITE" id="PS51192"/>
    </source>
</evidence>
<dbReference type="Pfam" id="PF00271">
    <property type="entry name" value="Helicase_C"/>
    <property type="match status" value="1"/>
</dbReference>
<gene>
    <name evidence="3" type="ORF">SAMN02949497_1267</name>
</gene>
<proteinExistence type="predicted"/>
<dbReference type="Pfam" id="PF04851">
    <property type="entry name" value="ResIII"/>
    <property type="match status" value="1"/>
</dbReference>
<dbReference type="Proteomes" id="UP000192923">
    <property type="component" value="Unassembled WGS sequence"/>
</dbReference>
<dbReference type="RefSeq" id="WP_085210957.1">
    <property type="nucleotide sequence ID" value="NZ_FXAM01000001.1"/>
</dbReference>
<name>A0A1Y6CU69_9GAMM</name>
<keyword evidence="3" id="KW-0378">Hydrolase</keyword>
<dbReference type="SMART" id="SM00487">
    <property type="entry name" value="DEXDc"/>
    <property type="match status" value="1"/>
</dbReference>
<dbReference type="OrthoDB" id="9802848at2"/>
<dbReference type="InterPro" id="IPR001650">
    <property type="entry name" value="Helicase_C-like"/>
</dbReference>
<evidence type="ECO:0000313" key="4">
    <source>
        <dbReference type="Proteomes" id="UP000192923"/>
    </source>
</evidence>
<dbReference type="PROSITE" id="PS51194">
    <property type="entry name" value="HELICASE_CTER"/>
    <property type="match status" value="1"/>
</dbReference>
<dbReference type="PROSITE" id="PS51192">
    <property type="entry name" value="HELICASE_ATP_BIND_1"/>
    <property type="match status" value="1"/>
</dbReference>
<evidence type="ECO:0000313" key="3">
    <source>
        <dbReference type="EMBL" id="SMF93971.1"/>
    </source>
</evidence>
<dbReference type="AlphaFoldDB" id="A0A1Y6CU69"/>
<keyword evidence="3" id="KW-0547">Nucleotide-binding</keyword>
<dbReference type="InterPro" id="IPR050742">
    <property type="entry name" value="Helicase_Restrict-Modif_Enz"/>
</dbReference>
<feature type="domain" description="Helicase C-terminal" evidence="2">
    <location>
        <begin position="235"/>
        <end position="398"/>
    </location>
</feature>
<keyword evidence="4" id="KW-1185">Reference proteome</keyword>
<evidence type="ECO:0000259" key="2">
    <source>
        <dbReference type="PROSITE" id="PS51194"/>
    </source>
</evidence>
<protein>
    <submittedName>
        <fullName evidence="3">ATP-dependent helicase IRC3</fullName>
    </submittedName>
</protein>
<dbReference type="GO" id="GO:0003677">
    <property type="term" value="F:DNA binding"/>
    <property type="evidence" value="ECO:0007669"/>
    <property type="project" value="InterPro"/>
</dbReference>
<dbReference type="GO" id="GO:0005829">
    <property type="term" value="C:cytosol"/>
    <property type="evidence" value="ECO:0007669"/>
    <property type="project" value="TreeGrafter"/>
</dbReference>
<accession>A0A1Y6CU69</accession>
<dbReference type="SMART" id="SM00490">
    <property type="entry name" value="HELICc"/>
    <property type="match status" value="1"/>
</dbReference>
<dbReference type="Gene3D" id="3.40.50.300">
    <property type="entry name" value="P-loop containing nucleotide triphosphate hydrolases"/>
    <property type="match status" value="2"/>
</dbReference>
<organism evidence="3 4">
    <name type="scientific">Methylomagnum ishizawai</name>
    <dbReference type="NCBI Taxonomy" id="1760988"/>
    <lineage>
        <taxon>Bacteria</taxon>
        <taxon>Pseudomonadati</taxon>
        <taxon>Pseudomonadota</taxon>
        <taxon>Gammaproteobacteria</taxon>
        <taxon>Methylococcales</taxon>
        <taxon>Methylococcaceae</taxon>
        <taxon>Methylomagnum</taxon>
    </lineage>
</organism>
<feature type="domain" description="Helicase ATP-binding" evidence="1">
    <location>
        <begin position="22"/>
        <end position="185"/>
    </location>
</feature>
<sequence length="558" mass="61548">MTQKKITLRDYQRWALDKLYEWFAENPEGNPIVSACVGAGKSILIAALCREAVEWDSRNKSRILVIAPSKELAEQNLEKLVELCPDLGIGVLSASLGRKQYSHRDDVVIGTPGTIVKVAEKLGFFDLVLCDESHLINPKDTGMYREIIRKLKTNNHYLRVVGWTGTAFRGNGIWLTEGGEALFTDIAASVGMKELLKKGFLAPLVIGATATQVSGDGLRTASGDYVVSELAQRLDRDELTEKIVGEIMEQGRDRKKWLVFCVTVAHAEHMAAEFKRRGIASAVVSEKTPKSEREAIVKGFKLGRVKALCNVACLTTGFDVPDLDLIALVRNTKSPVLYVQIAGRGMRIAGKDIEESIRNGKADCLWLDFTDTTALLGPVDDIRGRPAPRKKDGENHGTPFKPCAECGAINPAGATRCKTCGTAFPPPAPTLNTVASQATILTATGPRLETFPVDGIGYQSPISNKTGKPYLQILFQSDLSYFRINLFLEHEGYARDKSIRQWKELTTPPTEPRDVVDAVQKIQRGEVRFKDVESIAVDMVSKWKDITQVNYRREAEAA</sequence>